<sequence length="173" mass="18789">MQVAILGDTHVPSSADRLPAWVRQRLTDADYTLHTGEFDSVDAYETVLALTDGMVTAVAGEDDPPELDLPMVETAEFEDVTFVVARDRTQLVDTVRERADAGLVAGEKNGPEIVGVLGGDHDPMDERSDGVRMLHPGSATGAPPTTQPTMFLVQVEDGEYETVLLPHEQLQFD</sequence>
<gene>
    <name evidence="3" type="ORF">AUR64_13535</name>
</gene>
<comment type="caution">
    <text evidence="3">The sequence shown here is derived from an EMBL/GenBank/DDBJ whole genome shotgun (WGS) entry which is preliminary data.</text>
</comment>
<dbReference type="Proteomes" id="UP000054387">
    <property type="component" value="Unassembled WGS sequence"/>
</dbReference>
<organism evidence="3 4">
    <name type="scientific">Haloprofundus marisrubri</name>
    <dbReference type="NCBI Taxonomy" id="1514971"/>
    <lineage>
        <taxon>Archaea</taxon>
        <taxon>Methanobacteriati</taxon>
        <taxon>Methanobacteriota</taxon>
        <taxon>Stenosarchaea group</taxon>
        <taxon>Halobacteria</taxon>
        <taxon>Halobacteriales</taxon>
        <taxon>Haloferacaceae</taxon>
        <taxon>Haloprofundus</taxon>
    </lineage>
</organism>
<evidence type="ECO:0000259" key="2">
    <source>
        <dbReference type="Pfam" id="PF12850"/>
    </source>
</evidence>
<dbReference type="Gene3D" id="3.60.21.10">
    <property type="match status" value="1"/>
</dbReference>
<dbReference type="SUPFAM" id="SSF56300">
    <property type="entry name" value="Metallo-dependent phosphatases"/>
    <property type="match status" value="1"/>
</dbReference>
<dbReference type="STRING" id="1514971.AUR64_13535"/>
<dbReference type="AlphaFoldDB" id="A0A0W1R757"/>
<evidence type="ECO:0000313" key="4">
    <source>
        <dbReference type="Proteomes" id="UP000054387"/>
    </source>
</evidence>
<proteinExistence type="inferred from homology"/>
<dbReference type="GO" id="GO:0046872">
    <property type="term" value="F:metal ion binding"/>
    <property type="evidence" value="ECO:0007669"/>
    <property type="project" value="UniProtKB-KW"/>
</dbReference>
<comment type="similarity">
    <text evidence="1">Belongs to the metallophosphoesterase superfamily. YfcE family.</text>
</comment>
<dbReference type="RefSeq" id="WP_058581988.1">
    <property type="nucleotide sequence ID" value="NZ_LOPU01000029.1"/>
</dbReference>
<dbReference type="Pfam" id="PF12850">
    <property type="entry name" value="Metallophos_2"/>
    <property type="match status" value="1"/>
</dbReference>
<comment type="cofactor">
    <cofactor evidence="1">
        <name>a divalent metal cation</name>
        <dbReference type="ChEBI" id="CHEBI:60240"/>
    </cofactor>
</comment>
<evidence type="ECO:0000256" key="1">
    <source>
        <dbReference type="RuleBase" id="RU362039"/>
    </source>
</evidence>
<keyword evidence="4" id="KW-1185">Reference proteome</keyword>
<protein>
    <recommendedName>
        <fullName evidence="1">Phosphoesterase</fullName>
        <ecNumber evidence="1">3.1.4.-</ecNumber>
    </recommendedName>
</protein>
<dbReference type="OrthoDB" id="9959at2157"/>
<dbReference type="NCBIfam" id="TIGR00040">
    <property type="entry name" value="yfcE"/>
    <property type="match status" value="1"/>
</dbReference>
<dbReference type="InterPro" id="IPR024654">
    <property type="entry name" value="Calcineurin-like_PHP_lpxH"/>
</dbReference>
<feature type="domain" description="Calcineurin-like phosphoesterase" evidence="2">
    <location>
        <begin position="1"/>
        <end position="157"/>
    </location>
</feature>
<accession>A0A0W1R757</accession>
<evidence type="ECO:0000313" key="3">
    <source>
        <dbReference type="EMBL" id="KTG08836.1"/>
    </source>
</evidence>
<name>A0A0W1R757_9EURY</name>
<keyword evidence="1" id="KW-0479">Metal-binding</keyword>
<dbReference type="EC" id="3.1.4.-" evidence="1"/>
<dbReference type="InterPro" id="IPR029052">
    <property type="entry name" value="Metallo-depent_PP-like"/>
</dbReference>
<dbReference type="EMBL" id="LOPU01000029">
    <property type="protein sequence ID" value="KTG08836.1"/>
    <property type="molecule type" value="Genomic_DNA"/>
</dbReference>
<dbReference type="GO" id="GO:0016787">
    <property type="term" value="F:hydrolase activity"/>
    <property type="evidence" value="ECO:0007669"/>
    <property type="project" value="UniProtKB-UniRule"/>
</dbReference>
<reference evidence="3 4" key="1">
    <citation type="submission" date="2015-12" db="EMBL/GenBank/DDBJ databases">
        <title>Haloprofundus marisrubri gen. nov., sp. nov., an extremely halophilic archaeon isolated from the Discovery deep brine-seawater interface in the Red Sea.</title>
        <authorList>
            <person name="Zhang G."/>
            <person name="Stingl U."/>
            <person name="Rashid M."/>
        </authorList>
    </citation>
    <scope>NUCLEOTIDE SEQUENCE [LARGE SCALE GENOMIC DNA]</scope>
    <source>
        <strain evidence="3 4">SB9</strain>
    </source>
</reference>
<dbReference type="InterPro" id="IPR000979">
    <property type="entry name" value="Phosphodiesterase_MJ0936/Vps29"/>
</dbReference>